<dbReference type="RefSeq" id="XP_012655691.1">
    <property type="nucleotide sequence ID" value="XM_012800237.1"/>
</dbReference>
<name>W7XG50_TETTS</name>
<sequence>MDSLGHYSESGIIILFRKQLQKKPLNNQIIQCEAISQQIKNIEESKISYLFFYSKRFKLIRECLNPIIGQGSSVIPFYIEQKSKKQQQIQIDLITDITQSKIKQSPYLKQKFNSNTDSIRLEENITEKTQYIDPIFQDNLIRQNNYSKEVRGKTMKYFVQQFLQRDKQGQTKRYVGHFQQSYYKIRLIDLLLDLQKRNLIFVFKNIYIISLVKLAQVYFNRNLYFLQINLILILIRIKFQTKNINFLLNKKLFLFNQSSFRKINKKYLFQLLFIFFIMLISITIIKFILNLLFFLGLTKNNLILISLHQLKQISNKINKINIIFIFIQFLGLYF</sequence>
<gene>
    <name evidence="2" type="ORF">TTHERM_000242309</name>
</gene>
<keyword evidence="1 2" id="KW-0812">Transmembrane</keyword>
<dbReference type="InParanoid" id="W7XG50"/>
<dbReference type="GeneID" id="24437974"/>
<dbReference type="Proteomes" id="UP000009168">
    <property type="component" value="Unassembled WGS sequence"/>
</dbReference>
<keyword evidence="1" id="KW-1133">Transmembrane helix</keyword>
<organism evidence="2 3">
    <name type="scientific">Tetrahymena thermophila (strain SB210)</name>
    <dbReference type="NCBI Taxonomy" id="312017"/>
    <lineage>
        <taxon>Eukaryota</taxon>
        <taxon>Sar</taxon>
        <taxon>Alveolata</taxon>
        <taxon>Ciliophora</taxon>
        <taxon>Intramacronucleata</taxon>
        <taxon>Oligohymenophorea</taxon>
        <taxon>Hymenostomatida</taxon>
        <taxon>Tetrahymenina</taxon>
        <taxon>Tetrahymenidae</taxon>
        <taxon>Tetrahymena</taxon>
    </lineage>
</organism>
<dbReference type="AlphaFoldDB" id="W7XG50"/>
<keyword evidence="3" id="KW-1185">Reference proteome</keyword>
<dbReference type="KEGG" id="tet:TTHERM_000242309"/>
<dbReference type="EMBL" id="GG662443">
    <property type="protein sequence ID" value="EWS71804.1"/>
    <property type="molecule type" value="Genomic_DNA"/>
</dbReference>
<proteinExistence type="predicted"/>
<feature type="transmembrane region" description="Helical" evidence="1">
    <location>
        <begin position="267"/>
        <end position="297"/>
    </location>
</feature>
<accession>W7XG50</accession>
<protein>
    <submittedName>
        <fullName evidence="2">Transmembrane protein, putative</fullName>
    </submittedName>
</protein>
<reference evidence="3" key="1">
    <citation type="journal article" date="2006" name="PLoS Biol.">
        <title>Macronuclear genome sequence of the ciliate Tetrahymena thermophila, a model eukaryote.</title>
        <authorList>
            <person name="Eisen J.A."/>
            <person name="Coyne R.S."/>
            <person name="Wu M."/>
            <person name="Wu D."/>
            <person name="Thiagarajan M."/>
            <person name="Wortman J.R."/>
            <person name="Badger J.H."/>
            <person name="Ren Q."/>
            <person name="Amedeo P."/>
            <person name="Jones K.M."/>
            <person name="Tallon L.J."/>
            <person name="Delcher A.L."/>
            <person name="Salzberg S.L."/>
            <person name="Silva J.C."/>
            <person name="Haas B.J."/>
            <person name="Majoros W.H."/>
            <person name="Farzad M."/>
            <person name="Carlton J.M."/>
            <person name="Smith R.K. Jr."/>
            <person name="Garg J."/>
            <person name="Pearlman R.E."/>
            <person name="Karrer K.M."/>
            <person name="Sun L."/>
            <person name="Manning G."/>
            <person name="Elde N.C."/>
            <person name="Turkewitz A.P."/>
            <person name="Asai D.J."/>
            <person name="Wilkes D.E."/>
            <person name="Wang Y."/>
            <person name="Cai H."/>
            <person name="Collins K."/>
            <person name="Stewart B.A."/>
            <person name="Lee S.R."/>
            <person name="Wilamowska K."/>
            <person name="Weinberg Z."/>
            <person name="Ruzzo W.L."/>
            <person name="Wloga D."/>
            <person name="Gaertig J."/>
            <person name="Frankel J."/>
            <person name="Tsao C.-C."/>
            <person name="Gorovsky M.A."/>
            <person name="Keeling P.J."/>
            <person name="Waller R.F."/>
            <person name="Patron N.J."/>
            <person name="Cherry J.M."/>
            <person name="Stover N.A."/>
            <person name="Krieger C.J."/>
            <person name="del Toro C."/>
            <person name="Ryder H.F."/>
            <person name="Williamson S.C."/>
            <person name="Barbeau R.A."/>
            <person name="Hamilton E.P."/>
            <person name="Orias E."/>
        </authorList>
    </citation>
    <scope>NUCLEOTIDE SEQUENCE [LARGE SCALE GENOMIC DNA]</scope>
    <source>
        <strain evidence="3">SB210</strain>
    </source>
</reference>
<keyword evidence="1" id="KW-0472">Membrane</keyword>
<evidence type="ECO:0000313" key="3">
    <source>
        <dbReference type="Proteomes" id="UP000009168"/>
    </source>
</evidence>
<evidence type="ECO:0000256" key="1">
    <source>
        <dbReference type="SAM" id="Phobius"/>
    </source>
</evidence>
<evidence type="ECO:0000313" key="2">
    <source>
        <dbReference type="EMBL" id="EWS71804.1"/>
    </source>
</evidence>